<accession>A0A0E1WZZ6</accession>
<keyword evidence="4" id="KW-0238">DNA-binding</keyword>
<protein>
    <recommendedName>
        <fullName evidence="1">HTH-type quorum sensing-dependent transcriptional regulator VjbR</fullName>
    </recommendedName>
</protein>
<dbReference type="Pfam" id="PF03472">
    <property type="entry name" value="Autoind_bind"/>
    <property type="match status" value="1"/>
</dbReference>
<evidence type="ECO:0000256" key="1">
    <source>
        <dbReference type="ARBA" id="ARBA00015288"/>
    </source>
</evidence>
<name>A0A0E1WZZ6_9HYPH</name>
<dbReference type="InterPro" id="IPR005143">
    <property type="entry name" value="TF_LuxR_autoind-bd_dom"/>
</dbReference>
<dbReference type="PANTHER" id="PTHR44688">
    <property type="entry name" value="DNA-BINDING TRANSCRIPTIONAL ACTIVATOR DEVR_DOSR"/>
    <property type="match status" value="1"/>
</dbReference>
<evidence type="ECO:0000313" key="7">
    <source>
        <dbReference type="EMBL" id="EEZ30375.1"/>
    </source>
</evidence>
<dbReference type="AlphaFoldDB" id="A0A0E1WZZ6"/>
<organism evidence="7">
    <name type="scientific">Brucella pinnipedialis M292/94/1</name>
    <dbReference type="NCBI Taxonomy" id="520462"/>
    <lineage>
        <taxon>Bacteria</taxon>
        <taxon>Pseudomonadati</taxon>
        <taxon>Pseudomonadota</taxon>
        <taxon>Alphaproteobacteria</taxon>
        <taxon>Hyphomicrobiales</taxon>
        <taxon>Brucellaceae</taxon>
        <taxon>Brucella/Ochrobactrum group</taxon>
        <taxon>Brucella</taxon>
    </lineage>
</organism>
<keyword evidence="3" id="KW-0805">Transcription regulation</keyword>
<evidence type="ECO:0000256" key="3">
    <source>
        <dbReference type="ARBA" id="ARBA00023015"/>
    </source>
</evidence>
<dbReference type="PRINTS" id="PR00038">
    <property type="entry name" value="HTHLUXR"/>
</dbReference>
<dbReference type="EMBL" id="EQ999546">
    <property type="protein sequence ID" value="EEZ30375.1"/>
    <property type="molecule type" value="Genomic_DNA"/>
</dbReference>
<sequence>MSAMKWETFYDAMQSADSADQLFEIVKNYAHDLGFEYVSYVMSIPSLNGSLKWVRFGAFPDGWEQRYLAQNYAEIDPLLRRGVNSIDPLIWSQNFFASAPQIWADAVKYGLKVGISQPCWAAQGVFGLLSFVRSGPALTPGEISMLRRQLQMVTNLLHLSMYERVDVPAISCIGDVSLTLREREILRWTSEGKTAEIIGTILNISTRTVNFHISNVLTKLVAVNKVQAVAKARTFGLL</sequence>
<dbReference type="SMR" id="A0A0E1WZZ6"/>
<dbReference type="InterPro" id="IPR016032">
    <property type="entry name" value="Sig_transdc_resp-reg_C-effctor"/>
</dbReference>
<proteinExistence type="predicted"/>
<dbReference type="InterPro" id="IPR000792">
    <property type="entry name" value="Tscrpt_reg_LuxR_C"/>
</dbReference>
<dbReference type="GO" id="GO:0003677">
    <property type="term" value="F:DNA binding"/>
    <property type="evidence" value="ECO:0007669"/>
    <property type="project" value="UniProtKB-KW"/>
</dbReference>
<dbReference type="PANTHER" id="PTHR44688:SF16">
    <property type="entry name" value="DNA-BINDING TRANSCRIPTIONAL ACTIVATOR DEVR_DOSR"/>
    <property type="match status" value="1"/>
</dbReference>
<evidence type="ECO:0000256" key="2">
    <source>
        <dbReference type="ARBA" id="ARBA00022654"/>
    </source>
</evidence>
<dbReference type="Proteomes" id="UP000004659">
    <property type="component" value="Unassembled WGS sequence"/>
</dbReference>
<evidence type="ECO:0000259" key="6">
    <source>
        <dbReference type="PROSITE" id="PS50043"/>
    </source>
</evidence>
<dbReference type="Gene3D" id="1.10.10.10">
    <property type="entry name" value="Winged helix-like DNA-binding domain superfamily/Winged helix DNA-binding domain"/>
    <property type="match status" value="1"/>
</dbReference>
<dbReference type="HOGENOM" id="CLU_072786_7_0_5"/>
<dbReference type="PROSITE" id="PS00622">
    <property type="entry name" value="HTH_LUXR_1"/>
    <property type="match status" value="1"/>
</dbReference>
<dbReference type="Gene3D" id="3.30.450.80">
    <property type="entry name" value="Transcription factor LuxR-like, autoinducer-binding domain"/>
    <property type="match status" value="1"/>
</dbReference>
<dbReference type="GO" id="GO:0006355">
    <property type="term" value="P:regulation of DNA-templated transcription"/>
    <property type="evidence" value="ECO:0007669"/>
    <property type="project" value="InterPro"/>
</dbReference>
<dbReference type="SMART" id="SM00421">
    <property type="entry name" value="HTH_LUXR"/>
    <property type="match status" value="1"/>
</dbReference>
<dbReference type="SUPFAM" id="SSF75516">
    <property type="entry name" value="Pheromone-binding domain of LuxR-like quorum-sensing transcription factors"/>
    <property type="match status" value="1"/>
</dbReference>
<gene>
    <name evidence="7" type="ORF">BALG_00494</name>
</gene>
<evidence type="ECO:0000256" key="5">
    <source>
        <dbReference type="ARBA" id="ARBA00023163"/>
    </source>
</evidence>
<dbReference type="CDD" id="cd06170">
    <property type="entry name" value="LuxR_C_like"/>
    <property type="match status" value="1"/>
</dbReference>
<reference evidence="7" key="1">
    <citation type="submission" date="2009-01" db="EMBL/GenBank/DDBJ databases">
        <title>The Genome Sequence of Brucella pinnipedialis M292/94/1.</title>
        <authorList>
            <consortium name="The Broad Institute Genome Sequencing Platform"/>
            <person name="Ward D."/>
            <person name="Young S.K."/>
            <person name="Kodira C.D."/>
            <person name="Zeng Q."/>
            <person name="Koehrsen M."/>
            <person name="Alvarado L."/>
            <person name="Berlin A."/>
            <person name="Borenstein D."/>
            <person name="Chen Z."/>
            <person name="Engels R."/>
            <person name="Freedman E."/>
            <person name="Gellesch M."/>
            <person name="Goldberg J."/>
            <person name="Griggs A."/>
            <person name="Gujja S."/>
            <person name="Heiman D."/>
            <person name="Hepburn T."/>
            <person name="Howarth C."/>
            <person name="Jen D."/>
            <person name="Larson L."/>
            <person name="Lewis B."/>
            <person name="Mehta T."/>
            <person name="Park D."/>
            <person name="Pearson M."/>
            <person name="Roberts A."/>
            <person name="Saif S."/>
            <person name="Shea T."/>
            <person name="Shenoy N."/>
            <person name="Sisk P."/>
            <person name="Stolte C."/>
            <person name="Sykes S."/>
            <person name="Walk T."/>
            <person name="White J."/>
            <person name="Yandava C."/>
            <person name="Whatmore A.M."/>
            <person name="Perrett L.L."/>
            <person name="O'Callaghan D."/>
            <person name="Nusbaum C."/>
            <person name="Galagan J."/>
            <person name="Birren B."/>
        </authorList>
    </citation>
    <scope>NUCLEOTIDE SEQUENCE [LARGE SCALE GENOMIC DNA]</scope>
    <source>
        <strain evidence="7">M292/94/1</strain>
    </source>
</reference>
<dbReference type="InterPro" id="IPR036693">
    <property type="entry name" value="TF_LuxR_autoind-bd_dom_sf"/>
</dbReference>
<dbReference type="PROSITE" id="PS50043">
    <property type="entry name" value="HTH_LUXR_2"/>
    <property type="match status" value="1"/>
</dbReference>
<keyword evidence="5" id="KW-0804">Transcription</keyword>
<evidence type="ECO:0000256" key="4">
    <source>
        <dbReference type="ARBA" id="ARBA00023125"/>
    </source>
</evidence>
<dbReference type="InterPro" id="IPR036388">
    <property type="entry name" value="WH-like_DNA-bd_sf"/>
</dbReference>
<dbReference type="SUPFAM" id="SSF46894">
    <property type="entry name" value="C-terminal effector domain of the bipartite response regulators"/>
    <property type="match status" value="1"/>
</dbReference>
<keyword evidence="2" id="KW-0673">Quorum sensing</keyword>
<dbReference type="GO" id="GO:0009372">
    <property type="term" value="P:quorum sensing"/>
    <property type="evidence" value="ECO:0007669"/>
    <property type="project" value="UniProtKB-KW"/>
</dbReference>
<feature type="domain" description="HTH luxR-type" evidence="6">
    <location>
        <begin position="171"/>
        <end position="236"/>
    </location>
</feature>
<dbReference type="Pfam" id="PF00196">
    <property type="entry name" value="GerE"/>
    <property type="match status" value="1"/>
</dbReference>